<organism evidence="1 2">
    <name type="scientific">Scytalidium lignicola</name>
    <name type="common">Hyphomycete</name>
    <dbReference type="NCBI Taxonomy" id="5539"/>
    <lineage>
        <taxon>Eukaryota</taxon>
        <taxon>Fungi</taxon>
        <taxon>Dikarya</taxon>
        <taxon>Ascomycota</taxon>
        <taxon>Pezizomycotina</taxon>
        <taxon>Leotiomycetes</taxon>
        <taxon>Leotiomycetes incertae sedis</taxon>
        <taxon>Scytalidium</taxon>
    </lineage>
</organism>
<gene>
    <name evidence="1" type="ORF">B7463_g11676</name>
</gene>
<keyword evidence="2" id="KW-1185">Reference proteome</keyword>
<dbReference type="EMBL" id="NCSJ02000417">
    <property type="protein sequence ID" value="RFU24661.1"/>
    <property type="molecule type" value="Genomic_DNA"/>
</dbReference>
<evidence type="ECO:0000313" key="2">
    <source>
        <dbReference type="Proteomes" id="UP000258309"/>
    </source>
</evidence>
<comment type="caution">
    <text evidence="1">The sequence shown here is derived from an EMBL/GenBank/DDBJ whole genome shotgun (WGS) entry which is preliminary data.</text>
</comment>
<proteinExistence type="predicted"/>
<feature type="non-terminal residue" evidence="1">
    <location>
        <position position="135"/>
    </location>
</feature>
<evidence type="ECO:0000313" key="1">
    <source>
        <dbReference type="EMBL" id="RFU24661.1"/>
    </source>
</evidence>
<feature type="non-terminal residue" evidence="1">
    <location>
        <position position="1"/>
    </location>
</feature>
<dbReference type="AlphaFoldDB" id="A0A3E2GU38"/>
<reference evidence="1 2" key="1">
    <citation type="submission" date="2018-05" db="EMBL/GenBank/DDBJ databases">
        <title>Draft genome sequence of Scytalidium lignicola DSM 105466, a ubiquitous saprotrophic fungus.</title>
        <authorList>
            <person name="Buettner E."/>
            <person name="Gebauer A.M."/>
            <person name="Hofrichter M."/>
            <person name="Liers C."/>
            <person name="Kellner H."/>
        </authorList>
    </citation>
    <scope>NUCLEOTIDE SEQUENCE [LARGE SCALE GENOMIC DNA]</scope>
    <source>
        <strain evidence="1 2">DSM 105466</strain>
    </source>
</reference>
<accession>A0A3E2GU38</accession>
<protein>
    <submittedName>
        <fullName evidence="1">Uncharacterized protein</fullName>
    </submittedName>
</protein>
<name>A0A3E2GU38_SCYLI</name>
<dbReference type="Proteomes" id="UP000258309">
    <property type="component" value="Unassembled WGS sequence"/>
</dbReference>
<sequence>MRDRPFATAAINKTALLPVELEELEENFANKLSKNSLEAKTHQVVGATYMEHIGIFGRHVQAVYLFDQVLRLSKLEGEVSNDALLEELILLDQTLRDFLGVSIRQHGQMWLVYSGTVSMSIVYVHATTSAMHEKA</sequence>